<reference evidence="4 6" key="2">
    <citation type="submission" date="2020-02" db="EMBL/GenBank/DDBJ databases">
        <title>Genome sequence of Parvularcula flava strain NH6-79.</title>
        <authorList>
            <person name="Abdul Karim M.H."/>
            <person name="Lam M.Q."/>
            <person name="Chen S.J."/>
            <person name="Yahya A."/>
            <person name="Shahir S."/>
            <person name="Shamsir M.S."/>
            <person name="Chong C.S."/>
        </authorList>
    </citation>
    <scope>NUCLEOTIDE SEQUENCE [LARGE SCALE GENOMIC DNA]</scope>
    <source>
        <strain evidence="4 6">NH6-79</strain>
    </source>
</reference>
<feature type="domain" description="Metallo-beta-lactamase" evidence="2">
    <location>
        <begin position="92"/>
        <end position="270"/>
    </location>
</feature>
<keyword evidence="6" id="KW-1185">Reference proteome</keyword>
<keyword evidence="1" id="KW-0732">Signal</keyword>
<dbReference type="Proteomes" id="UP000621856">
    <property type="component" value="Unassembled WGS sequence"/>
</dbReference>
<reference evidence="3" key="1">
    <citation type="journal article" date="2014" name="Int. J. Syst. Evol. Microbiol.">
        <title>Complete genome sequence of Corynebacterium casei LMG S-19264T (=DSM 44701T), isolated from a smear-ripened cheese.</title>
        <authorList>
            <consortium name="US DOE Joint Genome Institute (JGI-PGF)"/>
            <person name="Walter F."/>
            <person name="Albersmeier A."/>
            <person name="Kalinowski J."/>
            <person name="Ruckert C."/>
        </authorList>
    </citation>
    <scope>NUCLEOTIDE SEQUENCE</scope>
    <source>
        <strain evidence="3">CGMCC 1.14984</strain>
    </source>
</reference>
<dbReference type="InterPro" id="IPR001279">
    <property type="entry name" value="Metallo-B-lactamas"/>
</dbReference>
<evidence type="ECO:0000313" key="6">
    <source>
        <dbReference type="Proteomes" id="UP000818603"/>
    </source>
</evidence>
<evidence type="ECO:0000256" key="1">
    <source>
        <dbReference type="SAM" id="SignalP"/>
    </source>
</evidence>
<dbReference type="InterPro" id="IPR036866">
    <property type="entry name" value="RibonucZ/Hydroxyglut_hydro"/>
</dbReference>
<feature type="chain" id="PRO_5035250686" evidence="1">
    <location>
        <begin position="23"/>
        <end position="299"/>
    </location>
</feature>
<name>A0A8J3ETF3_9PROT</name>
<evidence type="ECO:0000313" key="5">
    <source>
        <dbReference type="Proteomes" id="UP000621856"/>
    </source>
</evidence>
<organism evidence="3 5">
    <name type="scientific">Aquisalinus luteolus</name>
    <dbReference type="NCBI Taxonomy" id="1566827"/>
    <lineage>
        <taxon>Bacteria</taxon>
        <taxon>Pseudomonadati</taxon>
        <taxon>Pseudomonadota</taxon>
        <taxon>Alphaproteobacteria</taxon>
        <taxon>Parvularculales</taxon>
        <taxon>Parvularculaceae</taxon>
        <taxon>Aquisalinus</taxon>
    </lineage>
</organism>
<comment type="caution">
    <text evidence="3">The sequence shown here is derived from an EMBL/GenBank/DDBJ whole genome shotgun (WGS) entry which is preliminary data.</text>
</comment>
<gene>
    <name evidence="4" type="ORF">FF098_003010</name>
    <name evidence="3" type="ORF">GCM10011355_06090</name>
</gene>
<dbReference type="Proteomes" id="UP000818603">
    <property type="component" value="Unassembled WGS sequence"/>
</dbReference>
<sequence length="299" mass="32113">MKTVSMIACVVAVSAILRPAFAQDEEIAGSLPPASLPSDALPLGGVITYVGNEGVVIEYGPAKIAVDALYDDGLGDYVETPAAIHAAMVAGDDPFDGITDVFVTHAHKDHYGPAAITDYLTAHPDVYALVPADLKVEGEGRETPAQPVLKQVVPLAGRDGIASPLNHGANFTWRFFQVPHGGRQHVVYWFALPPFERSVAEAAGAGISEQDLTILHLGDTDDYPEDLEPHRAAFAEHRTDVALVPFWLLDEPGLAELLNADQLIGIHVPVMGSSSLDADTMDWFSDPGEQRIIYKNMED</sequence>
<evidence type="ECO:0000313" key="4">
    <source>
        <dbReference type="EMBL" id="NHK26876.1"/>
    </source>
</evidence>
<feature type="signal peptide" evidence="1">
    <location>
        <begin position="1"/>
        <end position="22"/>
    </location>
</feature>
<dbReference type="EMBL" id="VCJR02000001">
    <property type="protein sequence ID" value="NHK26876.1"/>
    <property type="molecule type" value="Genomic_DNA"/>
</dbReference>
<evidence type="ECO:0000259" key="2">
    <source>
        <dbReference type="Pfam" id="PF12706"/>
    </source>
</evidence>
<dbReference type="Pfam" id="PF12706">
    <property type="entry name" value="Lactamase_B_2"/>
    <property type="match status" value="1"/>
</dbReference>
<proteinExistence type="predicted"/>
<evidence type="ECO:0000313" key="3">
    <source>
        <dbReference type="EMBL" id="GGH93680.1"/>
    </source>
</evidence>
<dbReference type="SUPFAM" id="SSF56281">
    <property type="entry name" value="Metallo-hydrolase/oxidoreductase"/>
    <property type="match status" value="1"/>
</dbReference>
<dbReference type="AlphaFoldDB" id="A0A8J3ETF3"/>
<accession>A0A8J3ETF3</accession>
<dbReference type="EMBL" id="BMGZ01000001">
    <property type="protein sequence ID" value="GGH93680.1"/>
    <property type="molecule type" value="Genomic_DNA"/>
</dbReference>
<reference evidence="3" key="3">
    <citation type="submission" date="2020-09" db="EMBL/GenBank/DDBJ databases">
        <authorList>
            <person name="Sun Q."/>
            <person name="Zhou Y."/>
        </authorList>
    </citation>
    <scope>NUCLEOTIDE SEQUENCE</scope>
    <source>
        <strain evidence="3">CGMCC 1.14984</strain>
    </source>
</reference>
<dbReference type="Gene3D" id="3.60.15.10">
    <property type="entry name" value="Ribonuclease Z/Hydroxyacylglutathione hydrolase-like"/>
    <property type="match status" value="1"/>
</dbReference>
<protein>
    <submittedName>
        <fullName evidence="4">MBL fold metallo-hydrolase</fullName>
    </submittedName>
</protein>
<dbReference type="RefSeq" id="WP_155137172.1">
    <property type="nucleotide sequence ID" value="NZ_BMGZ01000001.1"/>
</dbReference>